<evidence type="ECO:0000256" key="1">
    <source>
        <dbReference type="ARBA" id="ARBA00004479"/>
    </source>
</evidence>
<feature type="disulfide bond" evidence="18">
    <location>
        <begin position="127"/>
        <end position="136"/>
    </location>
</feature>
<evidence type="ECO:0000256" key="13">
    <source>
        <dbReference type="ARBA" id="ARBA00023136"/>
    </source>
</evidence>
<dbReference type="CDD" id="cd00192">
    <property type="entry name" value="PTKc"/>
    <property type="match status" value="1"/>
</dbReference>
<evidence type="ECO:0000256" key="12">
    <source>
        <dbReference type="ARBA" id="ARBA00022989"/>
    </source>
</evidence>
<keyword evidence="25" id="KW-0675">Receptor</keyword>
<evidence type="ECO:0000313" key="25">
    <source>
        <dbReference type="EMBL" id="KAJ8035003.1"/>
    </source>
</evidence>
<dbReference type="GO" id="GO:0005886">
    <property type="term" value="C:plasma membrane"/>
    <property type="evidence" value="ECO:0007669"/>
    <property type="project" value="TreeGrafter"/>
</dbReference>
<feature type="disulfide bond" evidence="18">
    <location>
        <begin position="211"/>
        <end position="220"/>
    </location>
</feature>
<dbReference type="GO" id="GO:0048667">
    <property type="term" value="P:cell morphogenesis involved in neuron differentiation"/>
    <property type="evidence" value="ECO:0007669"/>
    <property type="project" value="UniProtKB-ARBA"/>
</dbReference>
<evidence type="ECO:0000256" key="22">
    <source>
        <dbReference type="SAM" id="SignalP"/>
    </source>
</evidence>
<reference evidence="25" key="1">
    <citation type="submission" date="2021-10" db="EMBL/GenBank/DDBJ databases">
        <title>Tropical sea cucumber genome reveals ecological adaptation and Cuvierian tubules defense mechanism.</title>
        <authorList>
            <person name="Chen T."/>
        </authorList>
    </citation>
    <scope>NUCLEOTIDE SEQUENCE</scope>
    <source>
        <strain evidence="25">Nanhai2018</strain>
        <tissue evidence="25">Muscle</tissue>
    </source>
</reference>
<dbReference type="InterPro" id="IPR050122">
    <property type="entry name" value="RTK"/>
</dbReference>
<dbReference type="Gene3D" id="1.10.510.10">
    <property type="entry name" value="Transferase(Phosphotransferase) domain 1"/>
    <property type="match status" value="1"/>
</dbReference>
<proteinExistence type="predicted"/>
<evidence type="ECO:0000256" key="6">
    <source>
        <dbReference type="ARBA" id="ARBA00022692"/>
    </source>
</evidence>
<evidence type="ECO:0000256" key="8">
    <source>
        <dbReference type="ARBA" id="ARBA00022737"/>
    </source>
</evidence>
<comment type="subcellular location">
    <subcellularLocation>
        <location evidence="1">Membrane</location>
        <topology evidence="1">Single-pass type I membrane protein</topology>
    </subcellularLocation>
</comment>
<comment type="caution">
    <text evidence="25">The sequence shown here is derived from an EMBL/GenBank/DDBJ whole genome shotgun (WGS) entry which is preliminary data.</text>
</comment>
<organism evidence="25 26">
    <name type="scientific">Holothuria leucospilota</name>
    <name type="common">Black long sea cucumber</name>
    <name type="synonym">Mertensiothuria leucospilota</name>
    <dbReference type="NCBI Taxonomy" id="206669"/>
    <lineage>
        <taxon>Eukaryota</taxon>
        <taxon>Metazoa</taxon>
        <taxon>Echinodermata</taxon>
        <taxon>Eleutherozoa</taxon>
        <taxon>Echinozoa</taxon>
        <taxon>Holothuroidea</taxon>
        <taxon>Aspidochirotacea</taxon>
        <taxon>Aspidochirotida</taxon>
        <taxon>Holothuriidae</taxon>
        <taxon>Holothuria</taxon>
    </lineage>
</organism>
<feature type="chain" id="PRO_5040327283" description="receptor protein-tyrosine kinase" evidence="22">
    <location>
        <begin position="22"/>
        <end position="668"/>
    </location>
</feature>
<dbReference type="CDD" id="cd00054">
    <property type="entry name" value="EGF_CA"/>
    <property type="match status" value="4"/>
</dbReference>
<keyword evidence="8" id="KW-0677">Repeat</keyword>
<keyword evidence="3" id="KW-0217">Developmental protein</keyword>
<dbReference type="Pfam" id="PF00008">
    <property type="entry name" value="EGF"/>
    <property type="match status" value="1"/>
</dbReference>
<evidence type="ECO:0000259" key="23">
    <source>
        <dbReference type="PROSITE" id="PS50011"/>
    </source>
</evidence>
<evidence type="ECO:0000256" key="19">
    <source>
        <dbReference type="PROSITE-ProRule" id="PRU10141"/>
    </source>
</evidence>
<dbReference type="AlphaFoldDB" id="A0A9Q1BYK0"/>
<feature type="binding site" evidence="19">
    <location>
        <position position="394"/>
    </location>
    <ligand>
        <name>ATP</name>
        <dbReference type="ChEBI" id="CHEBI:30616"/>
    </ligand>
</feature>
<evidence type="ECO:0000259" key="24">
    <source>
        <dbReference type="PROSITE" id="PS50026"/>
    </source>
</evidence>
<dbReference type="PANTHER" id="PTHR24416:SF621">
    <property type="entry name" value="TYROSINE KINASE RECEPTOR CAD96CA"/>
    <property type="match status" value="1"/>
</dbReference>
<feature type="domain" description="EGF-like" evidence="24">
    <location>
        <begin position="141"/>
        <end position="178"/>
    </location>
</feature>
<dbReference type="SMART" id="SM00181">
    <property type="entry name" value="EGF"/>
    <property type="match status" value="6"/>
</dbReference>
<protein>
    <recommendedName>
        <fullName evidence="2">receptor protein-tyrosine kinase</fullName>
        <ecNumber evidence="2">2.7.10.1</ecNumber>
    </recommendedName>
</protein>
<dbReference type="SUPFAM" id="SSF57196">
    <property type="entry name" value="EGF/Laminin"/>
    <property type="match status" value="4"/>
</dbReference>
<dbReference type="EMBL" id="JAIZAY010000010">
    <property type="protein sequence ID" value="KAJ8035003.1"/>
    <property type="molecule type" value="Genomic_DNA"/>
</dbReference>
<dbReference type="GO" id="GO:0004714">
    <property type="term" value="F:transmembrane receptor protein tyrosine kinase activity"/>
    <property type="evidence" value="ECO:0007669"/>
    <property type="project" value="UniProtKB-EC"/>
</dbReference>
<dbReference type="InterPro" id="IPR000719">
    <property type="entry name" value="Prot_kinase_dom"/>
</dbReference>
<keyword evidence="26" id="KW-1185">Reference proteome</keyword>
<dbReference type="PROSITE" id="PS00107">
    <property type="entry name" value="PROTEIN_KINASE_ATP"/>
    <property type="match status" value="1"/>
</dbReference>
<evidence type="ECO:0000256" key="9">
    <source>
        <dbReference type="ARBA" id="ARBA00022741"/>
    </source>
</evidence>
<evidence type="ECO:0000256" key="10">
    <source>
        <dbReference type="ARBA" id="ARBA00022777"/>
    </source>
</evidence>
<feature type="domain" description="EGF-like" evidence="24">
    <location>
        <begin position="57"/>
        <end position="96"/>
    </location>
</feature>
<dbReference type="GO" id="GO:0005524">
    <property type="term" value="F:ATP binding"/>
    <property type="evidence" value="ECO:0007669"/>
    <property type="project" value="UniProtKB-UniRule"/>
</dbReference>
<dbReference type="GO" id="GO:0016358">
    <property type="term" value="P:dendrite development"/>
    <property type="evidence" value="ECO:0007669"/>
    <property type="project" value="UniProtKB-ARBA"/>
</dbReference>
<keyword evidence="16" id="KW-0325">Glycoprotein</keyword>
<dbReference type="PANTHER" id="PTHR24416">
    <property type="entry name" value="TYROSINE-PROTEIN KINASE RECEPTOR"/>
    <property type="match status" value="1"/>
</dbReference>
<evidence type="ECO:0000256" key="18">
    <source>
        <dbReference type="PROSITE-ProRule" id="PRU00076"/>
    </source>
</evidence>
<evidence type="ECO:0000313" key="26">
    <source>
        <dbReference type="Proteomes" id="UP001152320"/>
    </source>
</evidence>
<dbReference type="Proteomes" id="UP001152320">
    <property type="component" value="Chromosome 10"/>
</dbReference>
<dbReference type="FunFam" id="1.10.510.10:FF:000190">
    <property type="entry name" value="Proto-oncogene tyrosine-protein kinase receptor Ret"/>
    <property type="match status" value="1"/>
</dbReference>
<feature type="signal peptide" evidence="22">
    <location>
        <begin position="1"/>
        <end position="21"/>
    </location>
</feature>
<keyword evidence="4 18" id="KW-0245">EGF-like domain</keyword>
<dbReference type="GO" id="GO:0043235">
    <property type="term" value="C:receptor complex"/>
    <property type="evidence" value="ECO:0007669"/>
    <property type="project" value="TreeGrafter"/>
</dbReference>
<feature type="domain" description="EGF-like" evidence="24">
    <location>
        <begin position="181"/>
        <end position="221"/>
    </location>
</feature>
<evidence type="ECO:0000256" key="3">
    <source>
        <dbReference type="ARBA" id="ARBA00022473"/>
    </source>
</evidence>
<accession>A0A9Q1BYK0</accession>
<dbReference type="Gene3D" id="2.10.25.10">
    <property type="entry name" value="Laminin"/>
    <property type="match status" value="5"/>
</dbReference>
<evidence type="ECO:0000256" key="5">
    <source>
        <dbReference type="ARBA" id="ARBA00022679"/>
    </source>
</evidence>
<dbReference type="GO" id="GO:0048646">
    <property type="term" value="P:anatomical structure formation involved in morphogenesis"/>
    <property type="evidence" value="ECO:0007669"/>
    <property type="project" value="UniProtKB-ARBA"/>
</dbReference>
<dbReference type="Gene3D" id="3.30.200.20">
    <property type="entry name" value="Phosphorylase Kinase, domain 1"/>
    <property type="match status" value="1"/>
</dbReference>
<sequence>MQLSDVRICLLVILCVIEVTAQQCINNSDCENEGNCNNGNCECTRPFFGRRCELENTDEICNGDDDCRNGGTCRGDNSGSSGVCVCDGYWYGPTCETICPGLPDDYCQNGGICIEDRGRNRDFYCQCDNQYTGSFCEDPVGPPPCDSNPCQNGGTCRNMPNNVYECICAVQFTGISCAEVLPSPCESSPCQNGGTCMDVMSSTALSYNCSCPSFYFGTDCEANACSSTLGLCENGGTCVISGGTLSCDCTTGWTGPSCSSEDSPGNGEGSMGGNFFEDNMIIIIIVGPAVLAVLIFLVLCFICCCYMRREKTNNRSKKSKARRMRNAPPVASQQEHHQNGSNNYIEMTQRKGMEFPRKNLRFGETIGSGAFATVYKAYAYSILKTGQKTVVAVKVLKENATENDRKDFMKELSLFKALGKHENLVTMYGCCTDQDPVYLIMEYLPNGNLQQHLRSLINSNPNSNTYHNQVMEHQLTPAELLGFGIQIAKGMEFLASKKCVHRDLAARNILLGENNICKISDFGLARDVADSQEYEMKSRGRVPVRWMAPESLLQNMYTTKSDVWSFGIVMWEIITLGSHPYPGMTPRKVLEAIQTGYRLPQPDHCDDEIYEMLKSCWEENPAKRPNFHEVRVSLERMMEADQGYLQMDNFQQDNYLYLEPDAALAEEI</sequence>
<evidence type="ECO:0000256" key="11">
    <source>
        <dbReference type="ARBA" id="ARBA00022840"/>
    </source>
</evidence>
<evidence type="ECO:0000256" key="2">
    <source>
        <dbReference type="ARBA" id="ARBA00011902"/>
    </source>
</evidence>
<dbReference type="GO" id="GO:0007169">
    <property type="term" value="P:cell surface receptor protein tyrosine kinase signaling pathway"/>
    <property type="evidence" value="ECO:0007669"/>
    <property type="project" value="TreeGrafter"/>
</dbReference>
<dbReference type="PROSITE" id="PS01186">
    <property type="entry name" value="EGF_2"/>
    <property type="match status" value="2"/>
</dbReference>
<evidence type="ECO:0000256" key="20">
    <source>
        <dbReference type="SAM" id="MobiDB-lite"/>
    </source>
</evidence>
<dbReference type="InterPro" id="IPR020635">
    <property type="entry name" value="Tyr_kinase_cat_dom"/>
</dbReference>
<dbReference type="GO" id="GO:0005509">
    <property type="term" value="F:calcium ion binding"/>
    <property type="evidence" value="ECO:0007669"/>
    <property type="project" value="InterPro"/>
</dbReference>
<keyword evidence="9 19" id="KW-0547">Nucleotide-binding</keyword>
<dbReference type="InterPro" id="IPR011009">
    <property type="entry name" value="Kinase-like_dom_sf"/>
</dbReference>
<dbReference type="Pfam" id="PF07714">
    <property type="entry name" value="PK_Tyr_Ser-Thr"/>
    <property type="match status" value="1"/>
</dbReference>
<dbReference type="OrthoDB" id="3256376at2759"/>
<dbReference type="InterPro" id="IPR001881">
    <property type="entry name" value="EGF-like_Ca-bd_dom"/>
</dbReference>
<keyword evidence="10 25" id="KW-0418">Kinase</keyword>
<keyword evidence="11 19" id="KW-0067">ATP-binding</keyword>
<evidence type="ECO:0000256" key="4">
    <source>
        <dbReference type="ARBA" id="ARBA00022536"/>
    </source>
</evidence>
<feature type="compositionally biased region" description="Basic residues" evidence="20">
    <location>
        <begin position="315"/>
        <end position="325"/>
    </location>
</feature>
<feature type="disulfide bond" evidence="18">
    <location>
        <begin position="168"/>
        <end position="177"/>
    </location>
</feature>
<feature type="transmembrane region" description="Helical" evidence="21">
    <location>
        <begin position="280"/>
        <end position="307"/>
    </location>
</feature>
<evidence type="ECO:0000256" key="14">
    <source>
        <dbReference type="ARBA" id="ARBA00023137"/>
    </source>
</evidence>
<keyword evidence="6 21" id="KW-0812">Transmembrane</keyword>
<evidence type="ECO:0000256" key="15">
    <source>
        <dbReference type="ARBA" id="ARBA00023157"/>
    </source>
</evidence>
<feature type="domain" description="Protein kinase" evidence="23">
    <location>
        <begin position="360"/>
        <end position="645"/>
    </location>
</feature>
<evidence type="ECO:0000256" key="17">
    <source>
        <dbReference type="ARBA" id="ARBA00051243"/>
    </source>
</evidence>
<dbReference type="InterPro" id="IPR001245">
    <property type="entry name" value="Ser-Thr/Tyr_kinase_cat_dom"/>
</dbReference>
<dbReference type="FunFam" id="2.10.25.10:FF:000172">
    <property type="entry name" value="FAT atypical cadherin 3"/>
    <property type="match status" value="1"/>
</dbReference>
<dbReference type="GO" id="GO:0009887">
    <property type="term" value="P:animal organ morphogenesis"/>
    <property type="evidence" value="ECO:0007669"/>
    <property type="project" value="UniProtKB-ARBA"/>
</dbReference>
<dbReference type="EC" id="2.7.10.1" evidence="2"/>
<dbReference type="GO" id="GO:0001764">
    <property type="term" value="P:neuron migration"/>
    <property type="evidence" value="ECO:0007669"/>
    <property type="project" value="UniProtKB-ARBA"/>
</dbReference>
<dbReference type="PRINTS" id="PR00109">
    <property type="entry name" value="TYRKINASE"/>
</dbReference>
<feature type="domain" description="EGF-like" evidence="24">
    <location>
        <begin position="222"/>
        <end position="259"/>
    </location>
</feature>
<dbReference type="PROSITE" id="PS00022">
    <property type="entry name" value="EGF_1"/>
    <property type="match status" value="6"/>
</dbReference>
<evidence type="ECO:0000256" key="16">
    <source>
        <dbReference type="ARBA" id="ARBA00023180"/>
    </source>
</evidence>
<keyword evidence="12 21" id="KW-1133">Transmembrane helix</keyword>
<feature type="disulfide bond" evidence="18">
    <location>
        <begin position="67"/>
        <end position="84"/>
    </location>
</feature>
<keyword evidence="13 21" id="KW-0472">Membrane</keyword>
<gene>
    <name evidence="25" type="ORF">HOLleu_22075</name>
</gene>
<dbReference type="InterPro" id="IPR000742">
    <property type="entry name" value="EGF"/>
</dbReference>
<keyword evidence="5" id="KW-0808">Transferase</keyword>
<dbReference type="PROSITE" id="PS00109">
    <property type="entry name" value="PROTEIN_KINASE_TYR"/>
    <property type="match status" value="1"/>
</dbReference>
<dbReference type="SMART" id="SM00179">
    <property type="entry name" value="EGF_CA"/>
    <property type="match status" value="3"/>
</dbReference>
<dbReference type="PROSITE" id="PS50026">
    <property type="entry name" value="EGF_3"/>
    <property type="match status" value="5"/>
</dbReference>
<dbReference type="GO" id="GO:0043005">
    <property type="term" value="C:neuron projection"/>
    <property type="evidence" value="ECO:0007669"/>
    <property type="project" value="UniProtKB-ARBA"/>
</dbReference>
<dbReference type="PROSITE" id="PS50011">
    <property type="entry name" value="PROTEIN_KINASE_DOM"/>
    <property type="match status" value="1"/>
</dbReference>
<evidence type="ECO:0000256" key="7">
    <source>
        <dbReference type="ARBA" id="ARBA00022729"/>
    </source>
</evidence>
<feature type="disulfide bond" evidence="18">
    <location>
        <begin position="249"/>
        <end position="258"/>
    </location>
</feature>
<keyword evidence="15 18" id="KW-1015">Disulfide bond</keyword>
<comment type="catalytic activity">
    <reaction evidence="17">
        <text>L-tyrosyl-[protein] + ATP = O-phospho-L-tyrosyl-[protein] + ADP + H(+)</text>
        <dbReference type="Rhea" id="RHEA:10596"/>
        <dbReference type="Rhea" id="RHEA-COMP:10136"/>
        <dbReference type="Rhea" id="RHEA-COMP:20101"/>
        <dbReference type="ChEBI" id="CHEBI:15378"/>
        <dbReference type="ChEBI" id="CHEBI:30616"/>
        <dbReference type="ChEBI" id="CHEBI:46858"/>
        <dbReference type="ChEBI" id="CHEBI:61978"/>
        <dbReference type="ChEBI" id="CHEBI:456216"/>
        <dbReference type="EC" id="2.7.10.1"/>
    </reaction>
</comment>
<dbReference type="InterPro" id="IPR008266">
    <property type="entry name" value="Tyr_kinase_AS"/>
</dbReference>
<dbReference type="SUPFAM" id="SSF56112">
    <property type="entry name" value="Protein kinase-like (PK-like)"/>
    <property type="match status" value="1"/>
</dbReference>
<keyword evidence="7 22" id="KW-0732">Signal</keyword>
<feature type="disulfide bond" evidence="18">
    <location>
        <begin position="86"/>
        <end position="95"/>
    </location>
</feature>
<keyword evidence="14" id="KW-0829">Tyrosine-protein kinase</keyword>
<evidence type="ECO:0000256" key="21">
    <source>
        <dbReference type="SAM" id="Phobius"/>
    </source>
</evidence>
<feature type="region of interest" description="Disordered" evidence="20">
    <location>
        <begin position="315"/>
        <end position="341"/>
    </location>
</feature>
<dbReference type="InterPro" id="IPR017441">
    <property type="entry name" value="Protein_kinase_ATP_BS"/>
</dbReference>
<name>A0A9Q1BYK0_HOLLE</name>
<feature type="domain" description="EGF-like" evidence="24">
    <location>
        <begin position="97"/>
        <end position="137"/>
    </location>
</feature>
<dbReference type="SMART" id="SM00219">
    <property type="entry name" value="TyrKc"/>
    <property type="match status" value="1"/>
</dbReference>
<comment type="caution">
    <text evidence="18">Lacks conserved residue(s) required for the propagation of feature annotation.</text>
</comment>